<sequence>MNPERFLGSDPTPGDLAAIDQVLGVVRDVVVVLAETRQRIDDVVGPESIWQGSEVEPIVDGMTRLSTRLRTVENSVAAFAGAWQEWRSGVANRQDATAELVEEMSQLAGVDDAEPRRADVRRRAAELAAGHEREAAGLVGACEDLIASVSVDRRDDEDLASALARGFGGLREAVDEWIRGVSDEVQRTTGELDDVADVTAVAPQLIGVGAPAGGITSDKAWEIAAKAPASYRLKEALRRDWPESAPPSLQPASFDRPDRRSPGRAIADRIRGINRGGDSS</sequence>
<protein>
    <submittedName>
        <fullName evidence="2">Uncharacterized protein</fullName>
    </submittedName>
</protein>
<dbReference type="Proteomes" id="UP001164390">
    <property type="component" value="Chromosome"/>
</dbReference>
<gene>
    <name evidence="2" type="ORF">L0C25_02145</name>
</gene>
<dbReference type="AlphaFoldDB" id="A0AA46TJA8"/>
<evidence type="ECO:0000313" key="2">
    <source>
        <dbReference type="EMBL" id="UYM05897.1"/>
    </source>
</evidence>
<evidence type="ECO:0000256" key="1">
    <source>
        <dbReference type="SAM" id="MobiDB-lite"/>
    </source>
</evidence>
<reference evidence="2" key="1">
    <citation type="submission" date="2022-01" db="EMBL/GenBank/DDBJ databases">
        <title>Nocardioidaceae gen. sp. A5X3R13.</title>
        <authorList>
            <person name="Lopez Marin M.A."/>
            <person name="Uhlik O."/>
        </authorList>
    </citation>
    <scope>NUCLEOTIDE SEQUENCE</scope>
    <source>
        <strain evidence="2">A5X3R13</strain>
    </source>
</reference>
<keyword evidence="3" id="KW-1185">Reference proteome</keyword>
<organism evidence="2 3">
    <name type="scientific">Solicola gregarius</name>
    <dbReference type="NCBI Taxonomy" id="2908642"/>
    <lineage>
        <taxon>Bacteria</taxon>
        <taxon>Bacillati</taxon>
        <taxon>Actinomycetota</taxon>
        <taxon>Actinomycetes</taxon>
        <taxon>Propionibacteriales</taxon>
        <taxon>Nocardioidaceae</taxon>
        <taxon>Solicola</taxon>
    </lineage>
</organism>
<accession>A0AA46TJA8</accession>
<name>A0AA46TJA8_9ACTN</name>
<feature type="region of interest" description="Disordered" evidence="1">
    <location>
        <begin position="238"/>
        <end position="280"/>
    </location>
</feature>
<proteinExistence type="predicted"/>
<evidence type="ECO:0000313" key="3">
    <source>
        <dbReference type="Proteomes" id="UP001164390"/>
    </source>
</evidence>
<dbReference type="EMBL" id="CP094970">
    <property type="protein sequence ID" value="UYM05897.1"/>
    <property type="molecule type" value="Genomic_DNA"/>
</dbReference>
<feature type="compositionally biased region" description="Basic and acidic residues" evidence="1">
    <location>
        <begin position="255"/>
        <end position="271"/>
    </location>
</feature>
<dbReference type="KEGG" id="sgrg:L0C25_02145"/>
<dbReference type="RefSeq" id="WP_271634738.1">
    <property type="nucleotide sequence ID" value="NZ_CP094970.1"/>
</dbReference>